<dbReference type="PANTHER" id="PTHR13504">
    <property type="entry name" value="FIDO DOMAIN-CONTAINING PROTEIN DDB_G0283145"/>
    <property type="match status" value="1"/>
</dbReference>
<feature type="glycosylation site" description="N-linked (GlcNAc...) asparagine" evidence="18">
    <location>
        <position position="310"/>
    </location>
</feature>
<keyword evidence="9 16" id="KW-0067">ATP-binding</keyword>
<evidence type="ECO:0000256" key="6">
    <source>
        <dbReference type="ARBA" id="ARBA00022737"/>
    </source>
</evidence>
<dbReference type="InterPro" id="IPR036597">
    <property type="entry name" value="Fido-like_dom_sf"/>
</dbReference>
<evidence type="ECO:0000256" key="20">
    <source>
        <dbReference type="SAM" id="Phobius"/>
    </source>
</evidence>
<evidence type="ECO:0000256" key="8">
    <source>
        <dbReference type="ARBA" id="ARBA00022803"/>
    </source>
</evidence>
<dbReference type="EMBL" id="JAODUP010000280">
    <property type="protein sequence ID" value="KAK2153966.1"/>
    <property type="molecule type" value="Genomic_DNA"/>
</dbReference>
<keyword evidence="23" id="KW-1185">Reference proteome</keyword>
<evidence type="ECO:0000256" key="7">
    <source>
        <dbReference type="ARBA" id="ARBA00022741"/>
    </source>
</evidence>
<feature type="transmembrane region" description="Helical" evidence="20">
    <location>
        <begin position="34"/>
        <end position="60"/>
    </location>
</feature>
<dbReference type="AlphaFoldDB" id="A0AAD9JJP9"/>
<proteinExistence type="inferred from homology"/>
<feature type="binding site" evidence="16">
    <location>
        <position position="442"/>
    </location>
    <ligand>
        <name>ATP</name>
        <dbReference type="ChEBI" id="CHEBI:30616"/>
    </ligand>
</feature>
<evidence type="ECO:0000256" key="2">
    <source>
        <dbReference type="ARBA" id="ARBA00009742"/>
    </source>
</evidence>
<feature type="binding site" evidence="16">
    <location>
        <begin position="434"/>
        <end position="435"/>
    </location>
    <ligand>
        <name>ATP</name>
        <dbReference type="ChEBI" id="CHEBI:30616"/>
    </ligand>
</feature>
<accession>A0AAD9JJP9</accession>
<evidence type="ECO:0000256" key="3">
    <source>
        <dbReference type="ARBA" id="ARBA00022679"/>
    </source>
</evidence>
<feature type="active site" evidence="15">
    <location>
        <position position="398"/>
    </location>
</feature>
<comment type="similarity">
    <text evidence="2">Belongs to the fic family.</text>
</comment>
<keyword evidence="7 16" id="KW-0547">Nucleotide-binding</keyword>
<dbReference type="InterPro" id="IPR003812">
    <property type="entry name" value="Fido"/>
</dbReference>
<sequence>MVMKWVSAFCSRYHSTMFDSIPEGLPVKQIHPRILMFLFFVASLSFALIINVFPTVVSFLSYSRQFGKSATFSFSGHSNADFSVGNSLQKAYSNDLCSRTFVMLASRVPEAKNGVSTQQMTITDRDKMIKFYGSELYLEAVSAINLAKDMTARGKMDKASKLYEHALALSPRNPDILTEYGEFLEIQRQDIVSAEHLYCRALINSPSHMRALANRERTQPIVEEIDQNYYNTIDRKRKLLLRIPESHSGIRRMMQESYYKHIFHTTAIEGNTFTLSQTRMLVENRLAIGGKSIIEHNEILGMDSAFKFVNNSLLNRLGSLTIQDIKNIHRRVLGFVDPIGAGEFRTTQVVVGEYVPPDAKSIPQMMLEFIDWLNSEEALSLHAIELAALAHYKLVWIHPFYDGNGRTSRLLMNMILMQAGYPPIIIQVEEKHIYYDHLQTGNNGDIRPFIRFVAKCTERAIDEYLLAGLENGHALVSRQHFDPQDDGRTIIIDNDINQNFP</sequence>
<dbReference type="Gene3D" id="1.25.40.10">
    <property type="entry name" value="Tetratricopeptide repeat domain"/>
    <property type="match status" value="1"/>
</dbReference>
<feature type="binding site" evidence="16">
    <location>
        <begin position="402"/>
        <end position="409"/>
    </location>
    <ligand>
        <name>ATP</name>
        <dbReference type="ChEBI" id="CHEBI:30616"/>
    </ligand>
</feature>
<evidence type="ECO:0000256" key="11">
    <source>
        <dbReference type="ARBA" id="ARBA00023136"/>
    </source>
</evidence>
<dbReference type="EC" id="2.7.7.108" evidence="12"/>
<dbReference type="PANTHER" id="PTHR13504:SF34">
    <property type="entry name" value="PROTEIN ADENYLYLTRANSFERASE FICD"/>
    <property type="match status" value="1"/>
</dbReference>
<dbReference type="Gene3D" id="1.10.3290.10">
    <property type="entry name" value="Fido-like domain"/>
    <property type="match status" value="1"/>
</dbReference>
<feature type="repeat" description="TPR" evidence="19">
    <location>
        <begin position="140"/>
        <end position="173"/>
    </location>
</feature>
<evidence type="ECO:0000259" key="21">
    <source>
        <dbReference type="PROSITE" id="PS51459"/>
    </source>
</evidence>
<organism evidence="22 23">
    <name type="scientific">Paralvinella palmiformis</name>
    <dbReference type="NCBI Taxonomy" id="53620"/>
    <lineage>
        <taxon>Eukaryota</taxon>
        <taxon>Metazoa</taxon>
        <taxon>Spiralia</taxon>
        <taxon>Lophotrochozoa</taxon>
        <taxon>Annelida</taxon>
        <taxon>Polychaeta</taxon>
        <taxon>Sedentaria</taxon>
        <taxon>Canalipalpata</taxon>
        <taxon>Terebellida</taxon>
        <taxon>Terebelliformia</taxon>
        <taxon>Alvinellidae</taxon>
        <taxon>Paralvinella</taxon>
    </lineage>
</organism>
<dbReference type="InterPro" id="IPR011990">
    <property type="entry name" value="TPR-like_helical_dom_sf"/>
</dbReference>
<comment type="catalytic activity">
    <reaction evidence="14">
        <text>L-tyrosyl-[protein] + ATP = O-(5'-adenylyl)-L-tyrosyl-[protein] + diphosphate</text>
        <dbReference type="Rhea" id="RHEA:54288"/>
        <dbReference type="Rhea" id="RHEA-COMP:10136"/>
        <dbReference type="Rhea" id="RHEA-COMP:13846"/>
        <dbReference type="ChEBI" id="CHEBI:30616"/>
        <dbReference type="ChEBI" id="CHEBI:33019"/>
        <dbReference type="ChEBI" id="CHEBI:46858"/>
        <dbReference type="ChEBI" id="CHEBI:83624"/>
        <dbReference type="EC" id="2.7.7.108"/>
    </reaction>
</comment>
<evidence type="ECO:0000256" key="10">
    <source>
        <dbReference type="ARBA" id="ARBA00022989"/>
    </source>
</evidence>
<feature type="domain" description="Fido" evidence="21">
    <location>
        <begin position="320"/>
        <end position="455"/>
    </location>
</feature>
<keyword evidence="4 20" id="KW-0812">Transmembrane</keyword>
<keyword evidence="3" id="KW-0808">Transferase</keyword>
<evidence type="ECO:0000256" key="13">
    <source>
        <dbReference type="ARBA" id="ARBA00047939"/>
    </source>
</evidence>
<dbReference type="Pfam" id="PF02661">
    <property type="entry name" value="Fic"/>
    <property type="match status" value="1"/>
</dbReference>
<comment type="subcellular location">
    <subcellularLocation>
        <location evidence="1">Membrane</location>
        <topology evidence="1">Single-pass membrane protein</topology>
    </subcellularLocation>
</comment>
<reference evidence="22" key="1">
    <citation type="journal article" date="2023" name="Mol. Biol. Evol.">
        <title>Third-Generation Sequencing Reveals the Adaptive Role of the Epigenome in Three Deep-Sea Polychaetes.</title>
        <authorList>
            <person name="Perez M."/>
            <person name="Aroh O."/>
            <person name="Sun Y."/>
            <person name="Lan Y."/>
            <person name="Juniper S.K."/>
            <person name="Young C.R."/>
            <person name="Angers B."/>
            <person name="Qian P.Y."/>
        </authorList>
    </citation>
    <scope>NUCLEOTIDE SEQUENCE</scope>
    <source>
        <strain evidence="22">P08H-3</strain>
    </source>
</reference>
<gene>
    <name evidence="22" type="ORF">LSH36_280g01041</name>
</gene>
<dbReference type="GO" id="GO:0016020">
    <property type="term" value="C:membrane"/>
    <property type="evidence" value="ECO:0007669"/>
    <property type="project" value="UniProtKB-SubCell"/>
</dbReference>
<dbReference type="PROSITE" id="PS51459">
    <property type="entry name" value="FIDO"/>
    <property type="match status" value="1"/>
</dbReference>
<evidence type="ECO:0000256" key="17">
    <source>
        <dbReference type="PIRSR" id="PIRSR640198-3"/>
    </source>
</evidence>
<keyword evidence="8 19" id="KW-0802">TPR repeat</keyword>
<evidence type="ECO:0000256" key="12">
    <source>
        <dbReference type="ARBA" id="ARBA00034531"/>
    </source>
</evidence>
<comment type="caution">
    <text evidence="22">The sequence shown here is derived from an EMBL/GenBank/DDBJ whole genome shotgun (WGS) entry which is preliminary data.</text>
</comment>
<evidence type="ECO:0000256" key="4">
    <source>
        <dbReference type="ARBA" id="ARBA00022692"/>
    </source>
</evidence>
<evidence type="ECO:0000256" key="18">
    <source>
        <dbReference type="PIRSR" id="PIRSR640198-4"/>
    </source>
</evidence>
<dbReference type="Proteomes" id="UP001208570">
    <property type="component" value="Unassembled WGS sequence"/>
</dbReference>
<evidence type="ECO:0000256" key="16">
    <source>
        <dbReference type="PIRSR" id="PIRSR640198-2"/>
    </source>
</evidence>
<dbReference type="InterPro" id="IPR019734">
    <property type="entry name" value="TPR_rpt"/>
</dbReference>
<evidence type="ECO:0000256" key="15">
    <source>
        <dbReference type="PIRSR" id="PIRSR640198-1"/>
    </source>
</evidence>
<keyword evidence="10 20" id="KW-1133">Transmembrane helix</keyword>
<evidence type="ECO:0000256" key="19">
    <source>
        <dbReference type="PROSITE-ProRule" id="PRU00339"/>
    </source>
</evidence>
<dbReference type="GO" id="GO:0070733">
    <property type="term" value="F:AMPylase activity"/>
    <property type="evidence" value="ECO:0007669"/>
    <property type="project" value="UniProtKB-EC"/>
</dbReference>
<evidence type="ECO:0000256" key="5">
    <source>
        <dbReference type="ARBA" id="ARBA00022695"/>
    </source>
</evidence>
<evidence type="ECO:0000256" key="14">
    <source>
        <dbReference type="ARBA" id="ARBA00048696"/>
    </source>
</evidence>
<evidence type="ECO:0000256" key="9">
    <source>
        <dbReference type="ARBA" id="ARBA00022840"/>
    </source>
</evidence>
<keyword evidence="5" id="KW-0548">Nucleotidyltransferase</keyword>
<evidence type="ECO:0000256" key="1">
    <source>
        <dbReference type="ARBA" id="ARBA00004167"/>
    </source>
</evidence>
<evidence type="ECO:0000313" key="22">
    <source>
        <dbReference type="EMBL" id="KAK2153966.1"/>
    </source>
</evidence>
<dbReference type="SUPFAM" id="SSF140931">
    <property type="entry name" value="Fic-like"/>
    <property type="match status" value="1"/>
</dbReference>
<evidence type="ECO:0000313" key="23">
    <source>
        <dbReference type="Proteomes" id="UP001208570"/>
    </source>
</evidence>
<feature type="site" description="Important for autoinhibition of adenylyltransferase activity" evidence="17">
    <location>
        <position position="269"/>
    </location>
</feature>
<dbReference type="GO" id="GO:0005524">
    <property type="term" value="F:ATP binding"/>
    <property type="evidence" value="ECO:0007669"/>
    <property type="project" value="UniProtKB-KW"/>
</dbReference>
<dbReference type="SUPFAM" id="SSF48452">
    <property type="entry name" value="TPR-like"/>
    <property type="match status" value="1"/>
</dbReference>
<dbReference type="PROSITE" id="PS50005">
    <property type="entry name" value="TPR"/>
    <property type="match status" value="1"/>
</dbReference>
<protein>
    <recommendedName>
        <fullName evidence="12">protein adenylyltransferase</fullName>
        <ecNumber evidence="12">2.7.7.108</ecNumber>
    </recommendedName>
</protein>
<name>A0AAD9JJP9_9ANNE</name>
<dbReference type="InterPro" id="IPR040198">
    <property type="entry name" value="Fido_containing"/>
</dbReference>
<keyword evidence="11 20" id="KW-0472">Membrane</keyword>
<keyword evidence="6" id="KW-0677">Repeat</keyword>
<comment type="catalytic activity">
    <reaction evidence="13">
        <text>L-threonyl-[protein] + ATP = 3-O-(5'-adenylyl)-L-threonyl-[protein] + diphosphate</text>
        <dbReference type="Rhea" id="RHEA:54292"/>
        <dbReference type="Rhea" id="RHEA-COMP:11060"/>
        <dbReference type="Rhea" id="RHEA-COMP:13847"/>
        <dbReference type="ChEBI" id="CHEBI:30013"/>
        <dbReference type="ChEBI" id="CHEBI:30616"/>
        <dbReference type="ChEBI" id="CHEBI:33019"/>
        <dbReference type="ChEBI" id="CHEBI:138113"/>
        <dbReference type="EC" id="2.7.7.108"/>
    </reaction>
</comment>